<evidence type="ECO:0000313" key="3">
    <source>
        <dbReference type="Proteomes" id="UP000199580"/>
    </source>
</evidence>
<dbReference type="InterPro" id="IPR046357">
    <property type="entry name" value="PPIase_dom_sf"/>
</dbReference>
<protein>
    <submittedName>
        <fullName evidence="2">Uncharacterized protein</fullName>
    </submittedName>
</protein>
<dbReference type="PROSITE" id="PS51257">
    <property type="entry name" value="PROKAR_LIPOPROTEIN"/>
    <property type="match status" value="1"/>
</dbReference>
<sequence>MNKFKFYFILMISGLLLFSCKDDDSEDPVPLRDFQTQYDTDNSLIETFLKTHYLIETGTPGTTSEMDVAFGDIPTGNPANLVSLWLRPDLLSKSVVSNGVTYKLYYLALREGDASKESPSVVDEILVSYNGSYLNSDGALKQFEYVPFPINKIGLDQVAVQGWKEIFPLFKPGTSTVVVGEPTIYNNFGAGVIFIPSGLAYYNYATTSIPSYVPLFFSFKLYDMTRADQDEDGILSIYEDRNGNGIFTDDDTDGDGVPDYQDVDDDGDGTTTKEETKIPNSSPAAYYPYNGAEVDDPTTAIDERLGIPSCGSSPDYLSPTRLRRYIDPSCR</sequence>
<dbReference type="AlphaFoldDB" id="A0A1G9CEW3"/>
<name>A0A1G9CEW3_9FLAO</name>
<gene>
    <name evidence="2" type="ORF">SAMN04487935_3493</name>
</gene>
<accession>A0A1G9CEW3</accession>
<feature type="compositionally biased region" description="Acidic residues" evidence="1">
    <location>
        <begin position="248"/>
        <end position="268"/>
    </location>
</feature>
<feature type="region of interest" description="Disordered" evidence="1">
    <location>
        <begin position="246"/>
        <end position="295"/>
    </location>
</feature>
<dbReference type="EMBL" id="FNEZ01000007">
    <property type="protein sequence ID" value="SDK49975.1"/>
    <property type="molecule type" value="Genomic_DNA"/>
</dbReference>
<organism evidence="2 3">
    <name type="scientific">Flavobacterium noncentrifugens</name>
    <dbReference type="NCBI Taxonomy" id="1128970"/>
    <lineage>
        <taxon>Bacteria</taxon>
        <taxon>Pseudomonadati</taxon>
        <taxon>Bacteroidota</taxon>
        <taxon>Flavobacteriia</taxon>
        <taxon>Flavobacteriales</taxon>
        <taxon>Flavobacteriaceae</taxon>
        <taxon>Flavobacterium</taxon>
    </lineage>
</organism>
<dbReference type="RefSeq" id="WP_091398568.1">
    <property type="nucleotide sequence ID" value="NZ_BKAI01000010.1"/>
</dbReference>
<dbReference type="Proteomes" id="UP000199580">
    <property type="component" value="Unassembled WGS sequence"/>
</dbReference>
<dbReference type="STRING" id="1128970.SAMN04487935_3493"/>
<reference evidence="2 3" key="1">
    <citation type="submission" date="2016-10" db="EMBL/GenBank/DDBJ databases">
        <authorList>
            <person name="de Groot N.N."/>
        </authorList>
    </citation>
    <scope>NUCLEOTIDE SEQUENCE [LARGE SCALE GENOMIC DNA]</scope>
    <source>
        <strain evidence="2 3">CGMCC 1.10076</strain>
    </source>
</reference>
<evidence type="ECO:0000313" key="2">
    <source>
        <dbReference type="EMBL" id="SDK49975.1"/>
    </source>
</evidence>
<proteinExistence type="predicted"/>
<dbReference type="GO" id="GO:0003755">
    <property type="term" value="F:peptidyl-prolyl cis-trans isomerase activity"/>
    <property type="evidence" value="ECO:0007669"/>
    <property type="project" value="InterPro"/>
</dbReference>
<evidence type="ECO:0000256" key="1">
    <source>
        <dbReference type="SAM" id="MobiDB-lite"/>
    </source>
</evidence>
<dbReference type="Gene3D" id="3.10.50.40">
    <property type="match status" value="1"/>
</dbReference>
<keyword evidence="3" id="KW-1185">Reference proteome</keyword>
<dbReference type="OrthoDB" id="1424215at2"/>